<keyword evidence="2" id="KW-0058">Aromatic hydrocarbons catabolism</keyword>
<dbReference type="GO" id="GO:0097176">
    <property type="term" value="P:epoxide metabolic process"/>
    <property type="evidence" value="ECO:0007669"/>
    <property type="project" value="TreeGrafter"/>
</dbReference>
<keyword evidence="6" id="KW-0614">Plasmid</keyword>
<evidence type="ECO:0000256" key="1">
    <source>
        <dbReference type="ARBA" id="ARBA00010088"/>
    </source>
</evidence>
<feature type="active site" description="Nucleophile" evidence="4">
    <location>
        <position position="166"/>
    </location>
</feature>
<dbReference type="InterPro" id="IPR029058">
    <property type="entry name" value="AB_hydrolase_fold"/>
</dbReference>
<proteinExistence type="inferred from homology"/>
<dbReference type="GO" id="GO:0016746">
    <property type="term" value="F:acyltransferase activity"/>
    <property type="evidence" value="ECO:0007669"/>
    <property type="project" value="UniProtKB-KW"/>
</dbReference>
<protein>
    <submittedName>
        <fullName evidence="6">Putative hydrolase or acyltransferase of alpha/beta superfamily</fullName>
    </submittedName>
</protein>
<dbReference type="Gene3D" id="3.40.50.1820">
    <property type="entry name" value="alpha/beta hydrolase"/>
    <property type="match status" value="1"/>
</dbReference>
<reference evidence="7" key="2">
    <citation type="submission" date="2012-01" db="EMBL/GenBank/DDBJ databases">
        <title>Complete sequence of plasmid 2 of Rahnella aquatilis CIP 78.65.</title>
        <authorList>
            <person name="Lucas S."/>
            <person name="Han J."/>
            <person name="Lapidus A."/>
            <person name="Cheng J.-F."/>
            <person name="Goodwin L."/>
            <person name="Pitluck S."/>
            <person name="Peters L."/>
            <person name="Ovchinnikova G."/>
            <person name="Held B."/>
            <person name="Detter J.C."/>
            <person name="Han C."/>
            <person name="Tapia R."/>
            <person name="Land M."/>
            <person name="Hauser L."/>
            <person name="Kyrpides N."/>
            <person name="Ivanova N."/>
            <person name="Pagani I."/>
            <person name="Sobecky P."/>
            <person name="Martinez R."/>
            <person name="Woyke T."/>
        </authorList>
    </citation>
    <scope>NUCLEOTIDE SEQUENCE [LARGE SCALE GENOMIC DNA]</scope>
    <source>
        <strain evidence="7">ATCC 33071 / DSM 4594 / JCM 1683 / NBRC 105701 / NCIMB 13365 / CIP 78.65</strain>
        <plasmid evidence="7">pRahaq202</plasmid>
    </source>
</reference>
<dbReference type="PRINTS" id="PR00412">
    <property type="entry name" value="EPOXHYDRLASE"/>
</dbReference>
<keyword evidence="6" id="KW-0808">Transferase</keyword>
<accession>H2J2C9</accession>
<dbReference type="InterPro" id="IPR016292">
    <property type="entry name" value="Epoxide_hydrolase"/>
</dbReference>
<dbReference type="HOGENOM" id="CLU_019414_0_1_6"/>
<feature type="active site" description="Proton donor" evidence="4">
    <location>
        <position position="289"/>
    </location>
</feature>
<dbReference type="RefSeq" id="WP_014333855.1">
    <property type="nucleotide sequence ID" value="NC_016819.1"/>
</dbReference>
<dbReference type="OrthoDB" id="9780765at2"/>
<comment type="similarity">
    <text evidence="1">Belongs to the peptidase S33 family.</text>
</comment>
<dbReference type="AlphaFoldDB" id="H2J2C9"/>
<dbReference type="PATRIC" id="fig|745277.3.peg.4813"/>
<dbReference type="KEGG" id="raq:Rahaq2_5039"/>
<evidence type="ECO:0000259" key="5">
    <source>
        <dbReference type="Pfam" id="PF06441"/>
    </source>
</evidence>
<dbReference type="PIRSF" id="PIRSF001112">
    <property type="entry name" value="Epoxide_hydrolase"/>
    <property type="match status" value="1"/>
</dbReference>
<dbReference type="GO" id="GO:0004301">
    <property type="term" value="F:epoxide hydrolase activity"/>
    <property type="evidence" value="ECO:0007669"/>
    <property type="project" value="TreeGrafter"/>
</dbReference>
<feature type="active site" description="Proton acceptor" evidence="4">
    <location>
        <position position="343"/>
    </location>
</feature>
<dbReference type="InterPro" id="IPR010497">
    <property type="entry name" value="Epoxide_hydro_N"/>
</dbReference>
<reference evidence="6 7" key="1">
    <citation type="journal article" date="2012" name="J. Bacteriol.">
        <title>Complete Genome Sequence of Rahnella aquatilis CIP 78.65.</title>
        <authorList>
            <person name="Martinez R.J."/>
            <person name="Bruce D."/>
            <person name="Detter C."/>
            <person name="Goodwin L.A."/>
            <person name="Han J."/>
            <person name="Han C.S."/>
            <person name="Held B."/>
            <person name="Land M.L."/>
            <person name="Mikhailova N."/>
            <person name="Nolan M."/>
            <person name="Pennacchio L."/>
            <person name="Pitluck S."/>
            <person name="Tapia R."/>
            <person name="Woyke T."/>
            <person name="Sobecky P.A."/>
        </authorList>
    </citation>
    <scope>NUCLEOTIDE SEQUENCE [LARGE SCALE GENOMIC DNA]</scope>
    <source>
        <strain evidence="7">ATCC 33071 / DSM 4594 / JCM 1683 / NBRC 105701 / NCIMB 13365 / CIP 78.65</strain>
        <plasmid evidence="6">pRahaq202</plasmid>
    </source>
</reference>
<evidence type="ECO:0000313" key="6">
    <source>
        <dbReference type="EMBL" id="AEX54746.1"/>
    </source>
</evidence>
<dbReference type="PANTHER" id="PTHR21661:SF35">
    <property type="entry name" value="EPOXIDE HYDROLASE"/>
    <property type="match status" value="1"/>
</dbReference>
<keyword evidence="3 6" id="KW-0378">Hydrolase</keyword>
<name>H2J2C9_RAHAC</name>
<dbReference type="EMBL" id="CP003246">
    <property type="protein sequence ID" value="AEX54746.1"/>
    <property type="molecule type" value="Genomic_DNA"/>
</dbReference>
<dbReference type="Pfam" id="PF06441">
    <property type="entry name" value="EHN"/>
    <property type="match status" value="1"/>
</dbReference>
<keyword evidence="6" id="KW-0012">Acyltransferase</keyword>
<dbReference type="eggNOG" id="COG0596">
    <property type="taxonomic scope" value="Bacteria"/>
</dbReference>
<keyword evidence="7" id="KW-1185">Reference proteome</keyword>
<dbReference type="InterPro" id="IPR000639">
    <property type="entry name" value="Epox_hydrolase-like"/>
</dbReference>
<dbReference type="SUPFAM" id="SSF53474">
    <property type="entry name" value="alpha/beta-Hydrolases"/>
    <property type="match status" value="1"/>
</dbReference>
<geneLocation type="plasmid" evidence="6 7">
    <name>pRahaq202</name>
</geneLocation>
<gene>
    <name evidence="6" type="ordered locus">Rahaq2_5039</name>
</gene>
<evidence type="ECO:0000313" key="7">
    <source>
        <dbReference type="Proteomes" id="UP000009010"/>
    </source>
</evidence>
<feature type="domain" description="Epoxide hydrolase N-terminal" evidence="5">
    <location>
        <begin position="2"/>
        <end position="106"/>
    </location>
</feature>
<dbReference type="Proteomes" id="UP000009010">
    <property type="component" value="Plasmid pRahaq202"/>
</dbReference>
<evidence type="ECO:0000256" key="4">
    <source>
        <dbReference type="PIRSR" id="PIRSR001112-1"/>
    </source>
</evidence>
<sequence length="369" mass="41753">MQTFRINVPEDTLIDLSSRLKQTRWPCEVKGQGWLQGTDLTFLQRLCTYWAESFDWRSAEARLNELPQFRTIVSGTGLYVIHARAERKNAVPLLLCNGWPSSVFEYVDVIPRLTAAGFDVIAPAMPGYGFSDKPEAPGMNGTRIASLYATLMHNLGYNKFFAHGSDLGSHIVDMMRRNHPERLLGIHMSNVRSDYPRPDDASPEEQAFLEQAQRWMFEEGAYAMIQRTRPQSLAYGLNDSPAGLAGWIIEKFQAWSDGDIEQVYGLDAICANLTLYWITETACSSVRLYSEVARDHEMQTSPERGNVPAGVIMFPADNLPAPRVWGERWLNIIHWTEAPHGGHFAAWEAPDIFVNDICEFARKVLPARE</sequence>
<organism evidence="6 7">
    <name type="scientific">Rahnella aquatilis (strain ATCC 33071 / DSM 4594 / JCM 1683 / NBRC 105701 / NCIMB 13365 / CIP 78.65)</name>
    <dbReference type="NCBI Taxonomy" id="745277"/>
    <lineage>
        <taxon>Bacteria</taxon>
        <taxon>Pseudomonadati</taxon>
        <taxon>Pseudomonadota</taxon>
        <taxon>Gammaproteobacteria</taxon>
        <taxon>Enterobacterales</taxon>
        <taxon>Yersiniaceae</taxon>
        <taxon>Rahnella</taxon>
    </lineage>
</organism>
<evidence type="ECO:0000256" key="2">
    <source>
        <dbReference type="ARBA" id="ARBA00022797"/>
    </source>
</evidence>
<dbReference type="PANTHER" id="PTHR21661">
    <property type="entry name" value="EPOXIDE HYDROLASE 1-RELATED"/>
    <property type="match status" value="1"/>
</dbReference>
<evidence type="ECO:0000256" key="3">
    <source>
        <dbReference type="ARBA" id="ARBA00022801"/>
    </source>
</evidence>